<evidence type="ECO:0008006" key="4">
    <source>
        <dbReference type="Google" id="ProtNLM"/>
    </source>
</evidence>
<keyword evidence="3" id="KW-1185">Reference proteome</keyword>
<feature type="region of interest" description="Disordered" evidence="1">
    <location>
        <begin position="1"/>
        <end position="33"/>
    </location>
</feature>
<evidence type="ECO:0000256" key="1">
    <source>
        <dbReference type="SAM" id="MobiDB-lite"/>
    </source>
</evidence>
<feature type="compositionally biased region" description="Basic residues" evidence="1">
    <location>
        <begin position="19"/>
        <end position="28"/>
    </location>
</feature>
<gene>
    <name evidence="2" type="ORF">PG991_015933</name>
</gene>
<name>A0ABR1R086_9PEZI</name>
<sequence>MGRGNHHLDVGKQLIGNRDRRRQNIRNTRRQESKYPGYEALRHRWFNVIRRETTPGKETRAAHQLAGPDVTSAVVPTSNETRAGDVSMLSRLPQELRDMIYRHLLLAPEPISLRLVNHFRVMPIWYEGRQLYSSVPIDTALLRVNKQIHAEAAAVLYSENTFRVCDTSDVGPYMHWGEGQGQDRDPWDRRAQVKEYLVLILFHSRIRVREDKAQLIRRVQIASECGESCPCVSFRVGGRRCGIVHTVDVLQFLFKGLRIIELRPEFPRFTWSRPNLDVIDRHLRVVSEEVRSIVWSRSVHSLVFTEPVIPSLLLQTIRYDREVSHLGRQLVFYGHRGRTPVIFNPSDYLL</sequence>
<dbReference type="EMBL" id="JAQQWI010000024">
    <property type="protein sequence ID" value="KAK7994345.1"/>
    <property type="molecule type" value="Genomic_DNA"/>
</dbReference>
<evidence type="ECO:0000313" key="2">
    <source>
        <dbReference type="EMBL" id="KAK7994345.1"/>
    </source>
</evidence>
<reference evidence="2 3" key="1">
    <citation type="submission" date="2023-01" db="EMBL/GenBank/DDBJ databases">
        <title>Analysis of 21 Apiospora genomes using comparative genomics revels a genus with tremendous synthesis potential of carbohydrate active enzymes and secondary metabolites.</title>
        <authorList>
            <person name="Sorensen T."/>
        </authorList>
    </citation>
    <scope>NUCLEOTIDE SEQUENCE [LARGE SCALE GENOMIC DNA]</scope>
    <source>
        <strain evidence="2 3">CBS 20057</strain>
    </source>
</reference>
<dbReference type="PANTHER" id="PTHR42085">
    <property type="entry name" value="F-BOX DOMAIN-CONTAINING PROTEIN"/>
    <property type="match status" value="1"/>
</dbReference>
<dbReference type="PANTHER" id="PTHR42085:SF8">
    <property type="entry name" value="F-BOX DOMAIN-CONTAINING PROTEIN"/>
    <property type="match status" value="1"/>
</dbReference>
<dbReference type="InterPro" id="IPR038883">
    <property type="entry name" value="AN11006-like"/>
</dbReference>
<comment type="caution">
    <text evidence="2">The sequence shown here is derived from an EMBL/GenBank/DDBJ whole genome shotgun (WGS) entry which is preliminary data.</text>
</comment>
<feature type="compositionally biased region" description="Basic and acidic residues" evidence="1">
    <location>
        <begin position="1"/>
        <end position="10"/>
    </location>
</feature>
<protein>
    <recommendedName>
        <fullName evidence="4">F-box domain-containing protein</fullName>
    </recommendedName>
</protein>
<proteinExistence type="predicted"/>
<dbReference type="Proteomes" id="UP001396898">
    <property type="component" value="Unassembled WGS sequence"/>
</dbReference>
<evidence type="ECO:0000313" key="3">
    <source>
        <dbReference type="Proteomes" id="UP001396898"/>
    </source>
</evidence>
<accession>A0ABR1R086</accession>
<organism evidence="2 3">
    <name type="scientific">Apiospora marii</name>
    <dbReference type="NCBI Taxonomy" id="335849"/>
    <lineage>
        <taxon>Eukaryota</taxon>
        <taxon>Fungi</taxon>
        <taxon>Dikarya</taxon>
        <taxon>Ascomycota</taxon>
        <taxon>Pezizomycotina</taxon>
        <taxon>Sordariomycetes</taxon>
        <taxon>Xylariomycetidae</taxon>
        <taxon>Amphisphaeriales</taxon>
        <taxon>Apiosporaceae</taxon>
        <taxon>Apiospora</taxon>
    </lineage>
</organism>